<dbReference type="InterPro" id="IPR045687">
    <property type="entry name" value="PIGG/GPI7_C"/>
</dbReference>
<organism evidence="3 4">
    <name type="scientific">Acrasis kona</name>
    <dbReference type="NCBI Taxonomy" id="1008807"/>
    <lineage>
        <taxon>Eukaryota</taxon>
        <taxon>Discoba</taxon>
        <taxon>Heterolobosea</taxon>
        <taxon>Tetramitia</taxon>
        <taxon>Eutetramitia</taxon>
        <taxon>Acrasidae</taxon>
        <taxon>Acrasis</taxon>
    </lineage>
</organism>
<dbReference type="InterPro" id="IPR039527">
    <property type="entry name" value="PIGG/GPI7"/>
</dbReference>
<evidence type="ECO:0000256" key="1">
    <source>
        <dbReference type="SAM" id="Phobius"/>
    </source>
</evidence>
<keyword evidence="1" id="KW-1133">Transmembrane helix</keyword>
<keyword evidence="1" id="KW-0812">Transmembrane</keyword>
<dbReference type="GO" id="GO:0006506">
    <property type="term" value="P:GPI anchor biosynthetic process"/>
    <property type="evidence" value="ECO:0007669"/>
    <property type="project" value="InterPro"/>
</dbReference>
<dbReference type="Proteomes" id="UP001431209">
    <property type="component" value="Unassembled WGS sequence"/>
</dbReference>
<evidence type="ECO:0000259" key="2">
    <source>
        <dbReference type="Pfam" id="PF19316"/>
    </source>
</evidence>
<reference evidence="3 4" key="1">
    <citation type="submission" date="2024-03" db="EMBL/GenBank/DDBJ databases">
        <title>The Acrasis kona genome and developmental transcriptomes reveal deep origins of eukaryotic multicellular pathways.</title>
        <authorList>
            <person name="Sheikh S."/>
            <person name="Fu C.-J."/>
            <person name="Brown M.W."/>
            <person name="Baldauf S.L."/>
        </authorList>
    </citation>
    <scope>NUCLEOTIDE SEQUENCE [LARGE SCALE GENOMIC DNA]</scope>
    <source>
        <strain evidence="3 4">ATCC MYA-3509</strain>
    </source>
</reference>
<dbReference type="AlphaFoldDB" id="A0AAW2YQK8"/>
<feature type="transmembrane region" description="Helical" evidence="1">
    <location>
        <begin position="201"/>
        <end position="221"/>
    </location>
</feature>
<sequence length="408" mass="46761">MTESDVQSLSDSYFELYKIAVNCHYDYQNEKKQCSNSNQVIERYQEFLSELSKHMVRQTTDYNLQGLYISVAVILFSAIILLFLTIQKIGFGNNHFIQYLLYALLVLHLLSLTGSSLIEEEHQFWFYSSNTICLLLMFYQYTTGGSYLPLIGVALASRALRSWNISGIKWNEVIQERQKAGLPLDWTWLTISGILSENEHIAFMIARLSVALVFIISILNLRLVKNYTSSQRLVHALLSLTSLIVVVLYKFYGPSLWWPISSIHILYGFHLAQLVLVLIPNGESTSYKLCRLMSICTSMWLLLERITNFGAISLIALQSHIIIKTHINSDKSLNETGWWIICHFFGMSSYYAMGRSISIAAVDFGGAYQGLQDYQPNLLIVLIFLLQYNASDLILFVIRNDFCKHNTQ</sequence>
<dbReference type="GO" id="GO:0005789">
    <property type="term" value="C:endoplasmic reticulum membrane"/>
    <property type="evidence" value="ECO:0007669"/>
    <property type="project" value="TreeGrafter"/>
</dbReference>
<proteinExistence type="predicted"/>
<evidence type="ECO:0000313" key="3">
    <source>
        <dbReference type="EMBL" id="KAL0479457.1"/>
    </source>
</evidence>
<feature type="transmembrane region" description="Helical" evidence="1">
    <location>
        <begin position="300"/>
        <end position="323"/>
    </location>
</feature>
<accession>A0AAW2YQK8</accession>
<evidence type="ECO:0000313" key="4">
    <source>
        <dbReference type="Proteomes" id="UP001431209"/>
    </source>
</evidence>
<comment type="caution">
    <text evidence="3">The sequence shown here is derived from an EMBL/GenBank/DDBJ whole genome shotgun (WGS) entry which is preliminary data.</text>
</comment>
<feature type="transmembrane region" description="Helical" evidence="1">
    <location>
        <begin position="378"/>
        <end position="398"/>
    </location>
</feature>
<name>A0AAW2YQK8_9EUKA</name>
<gene>
    <name evidence="3" type="ORF">AKO1_007627</name>
</gene>
<dbReference type="GO" id="GO:0051267">
    <property type="term" value="F:CP2 mannose-ethanolamine phosphotransferase activity"/>
    <property type="evidence" value="ECO:0007669"/>
    <property type="project" value="TreeGrafter"/>
</dbReference>
<protein>
    <recommendedName>
        <fullName evidence="2">GPI ethanolamine phosphate transferase 2 C-terminal domain-containing protein</fullName>
    </recommendedName>
</protein>
<dbReference type="Pfam" id="PF19316">
    <property type="entry name" value="PIGO_PIGG"/>
    <property type="match status" value="1"/>
</dbReference>
<feature type="transmembrane region" description="Helical" evidence="1">
    <location>
        <begin position="62"/>
        <end position="84"/>
    </location>
</feature>
<dbReference type="PANTHER" id="PTHR23072">
    <property type="entry name" value="PHOSPHATIDYLINOSITOL GLYCAN-RELATED"/>
    <property type="match status" value="1"/>
</dbReference>
<feature type="transmembrane region" description="Helical" evidence="1">
    <location>
        <begin position="233"/>
        <end position="252"/>
    </location>
</feature>
<keyword evidence="1" id="KW-0472">Membrane</keyword>
<dbReference type="PANTHER" id="PTHR23072:SF0">
    <property type="entry name" value="GPI ETHANOLAMINE PHOSPHATE TRANSFERASE 2"/>
    <property type="match status" value="1"/>
</dbReference>
<keyword evidence="4" id="KW-1185">Reference proteome</keyword>
<feature type="transmembrane region" description="Helical" evidence="1">
    <location>
        <begin position="258"/>
        <end position="279"/>
    </location>
</feature>
<feature type="transmembrane region" description="Helical" evidence="1">
    <location>
        <begin position="96"/>
        <end position="112"/>
    </location>
</feature>
<feature type="domain" description="GPI ethanolamine phosphate transferase 2 C-terminal" evidence="2">
    <location>
        <begin position="61"/>
        <end position="388"/>
    </location>
</feature>
<dbReference type="EMBL" id="JAOPGA020000562">
    <property type="protein sequence ID" value="KAL0479457.1"/>
    <property type="molecule type" value="Genomic_DNA"/>
</dbReference>